<organism evidence="3 4">
    <name type="scientific">Candidatus Seongchinamella marina</name>
    <dbReference type="NCBI Taxonomy" id="2518990"/>
    <lineage>
        <taxon>Bacteria</taxon>
        <taxon>Pseudomonadati</taxon>
        <taxon>Pseudomonadota</taxon>
        <taxon>Gammaproteobacteria</taxon>
        <taxon>Cellvibrionales</taxon>
        <taxon>Halieaceae</taxon>
        <taxon>Seongchinamella</taxon>
    </lineage>
</organism>
<gene>
    <name evidence="3" type="ORF">EYC87_17460</name>
</gene>
<protein>
    <submittedName>
        <fullName evidence="3">Transporter substrate-binding domain-containing protein</fullName>
    </submittedName>
</protein>
<dbReference type="SMART" id="SM00471">
    <property type="entry name" value="HDc"/>
    <property type="match status" value="1"/>
</dbReference>
<keyword evidence="1" id="KW-1133">Transmembrane helix</keyword>
<dbReference type="Pfam" id="PF00497">
    <property type="entry name" value="SBP_bac_3"/>
    <property type="match status" value="1"/>
</dbReference>
<comment type="caution">
    <text evidence="3">The sequence shown here is derived from an EMBL/GenBank/DDBJ whole genome shotgun (WGS) entry which is preliminary data.</text>
</comment>
<dbReference type="Gene3D" id="3.30.450.20">
    <property type="entry name" value="PAS domain"/>
    <property type="match status" value="1"/>
</dbReference>
<feature type="domain" description="HD-GYP" evidence="2">
    <location>
        <begin position="817"/>
        <end position="1036"/>
    </location>
</feature>
<dbReference type="RefSeq" id="WP_279254010.1">
    <property type="nucleotide sequence ID" value="NZ_SHNP01000007.1"/>
</dbReference>
<proteinExistence type="predicted"/>
<dbReference type="PANTHER" id="PTHR43155">
    <property type="entry name" value="CYCLIC DI-GMP PHOSPHODIESTERASE PA4108-RELATED"/>
    <property type="match status" value="1"/>
</dbReference>
<keyword evidence="4" id="KW-1185">Reference proteome</keyword>
<dbReference type="InterPro" id="IPR037522">
    <property type="entry name" value="HD_GYP_dom"/>
</dbReference>
<evidence type="ECO:0000256" key="1">
    <source>
        <dbReference type="SAM" id="Phobius"/>
    </source>
</evidence>
<keyword evidence="1" id="KW-0812">Transmembrane</keyword>
<dbReference type="InterPro" id="IPR001638">
    <property type="entry name" value="Solute-binding_3/MltF_N"/>
</dbReference>
<reference evidence="3" key="1">
    <citation type="submission" date="2019-02" db="EMBL/GenBank/DDBJ databases">
        <authorList>
            <person name="Li S.-H."/>
        </authorList>
    </citation>
    <scope>NUCLEOTIDE SEQUENCE</scope>
    <source>
        <strain evidence="3">IMCC8485</strain>
    </source>
</reference>
<dbReference type="CDD" id="cd00077">
    <property type="entry name" value="HDc"/>
    <property type="match status" value="2"/>
</dbReference>
<evidence type="ECO:0000313" key="4">
    <source>
        <dbReference type="Proteomes" id="UP001143307"/>
    </source>
</evidence>
<dbReference type="Gene3D" id="3.40.190.10">
    <property type="entry name" value="Periplasmic binding protein-like II"/>
    <property type="match status" value="2"/>
</dbReference>
<name>A0ABT3SZE2_9GAMM</name>
<dbReference type="PANTHER" id="PTHR43155:SF2">
    <property type="entry name" value="CYCLIC DI-GMP PHOSPHODIESTERASE PA4108"/>
    <property type="match status" value="1"/>
</dbReference>
<dbReference type="EMBL" id="SHNP01000007">
    <property type="protein sequence ID" value="MCX2975371.1"/>
    <property type="molecule type" value="Genomic_DNA"/>
</dbReference>
<dbReference type="Gene3D" id="6.10.340.10">
    <property type="match status" value="1"/>
</dbReference>
<evidence type="ECO:0000259" key="2">
    <source>
        <dbReference type="PROSITE" id="PS51832"/>
    </source>
</evidence>
<accession>A0ABT3SZE2</accession>
<dbReference type="InterPro" id="IPR003607">
    <property type="entry name" value="HD/PDEase_dom"/>
</dbReference>
<dbReference type="CDD" id="cd01007">
    <property type="entry name" value="PBP2_BvgS_HisK_like"/>
    <property type="match status" value="1"/>
</dbReference>
<dbReference type="Gene3D" id="1.10.3210.10">
    <property type="entry name" value="Hypothetical protein af1432"/>
    <property type="match status" value="2"/>
</dbReference>
<dbReference type="SMART" id="SM00062">
    <property type="entry name" value="PBPb"/>
    <property type="match status" value="1"/>
</dbReference>
<feature type="transmembrane region" description="Helical" evidence="1">
    <location>
        <begin position="585"/>
        <end position="607"/>
    </location>
</feature>
<dbReference type="PROSITE" id="PS51832">
    <property type="entry name" value="HD_GYP"/>
    <property type="match status" value="1"/>
</dbReference>
<sequence length="1052" mass="118662">MKEESKHFAISIRMTVVAVFMLATALTAALAIGLQYHFGRELASEAATKLYTTASAGIVTKWDAIGDQNSTVISLLSDNPNMTNRDEVDKHLATFASVMQRNPLYYGMYLGYADGSFYELVNLDASKSARKSLRATHSDKWVVISIDGSAIEKYRRFEYLDDSFNTRIVRSEATDFLATERAWYTEALKTDSAYVSPPYLFAQLGVPGRTLSKRIADTDSVIGIDMTLDTLSAFLRDQDISDESEIFIYKADGQIIASNKASEEAASFEVPQLLLTEQEQAYIASLPPLVVSNEANWPPIDYTLLGKPQGYSVDVMRMIAKMIGLDITFVQGLTWTDLVAQFKAGKIDLLHSVRLSEENAQWGQPTNSYTRLPWTLVTREGSPAISSLDELAGRKLAIPSSWSVVPVVEERFPDVEIVATRNTLEGIERVQDGSVDAAMDNEMILRYLEKHYFLTGIQYDIDIDLGTGDVPENLHILVKEGNPQLVDIIDKAIAALGPEQRKYLNSQWLNYEIGKADGENMAVPSDDFIQAANDETKQKRLLPIEIDGREYYAYAANLSAFVQGSLSLGMLVPKEVVIDPFMDKVKLSSALTAGFLLLLIALSWAFATPIVRPIRQLALENDKISLRHYDEVQQVPSNIKEIYQLSESMVEMVGAIKAHEIAQRDLMDAFIQLIAQAIDDKSAYTGGHCERVPELALMLAERASASSDGPFHAFTLGNEDQWREYRIAAWLHDCGKITTPEHIVDKGSKLETIYNRIHEVRMRFETLWRDAEIDFLKELIEHPEKEQALQEQLASQRERLQDDYAFIAECNVGGEFLDPEKQERLQSIANLTWQRHFDDRMGLSPVEELSTPPNETADLPATEHLLQDRPEHLIERTRSTDYPAEFNINMDIPENLYNLGEIYNLSISRGTLTAEDRFKINEHMISTIKMLESLPFPDELKNVPRYASTHHETMRGSGYPRKLPGEQLSIPERILAVSDVFEALTASDRPYKKAKPISIAIDILHKMVLDEHLDKDCFELFIRDEVYLQYAERFLPASQIDNVDVSKYLNVA</sequence>
<dbReference type="SUPFAM" id="SSF109604">
    <property type="entry name" value="HD-domain/PDEase-like"/>
    <property type="match status" value="2"/>
</dbReference>
<feature type="transmembrane region" description="Helical" evidence="1">
    <location>
        <begin position="551"/>
        <end position="573"/>
    </location>
</feature>
<dbReference type="Proteomes" id="UP001143307">
    <property type="component" value="Unassembled WGS sequence"/>
</dbReference>
<dbReference type="SUPFAM" id="SSF53850">
    <property type="entry name" value="Periplasmic binding protein-like II"/>
    <property type="match status" value="1"/>
</dbReference>
<evidence type="ECO:0000313" key="3">
    <source>
        <dbReference type="EMBL" id="MCX2975371.1"/>
    </source>
</evidence>
<dbReference type="Pfam" id="PF13487">
    <property type="entry name" value="HD_5"/>
    <property type="match status" value="1"/>
</dbReference>
<keyword evidence="1" id="KW-0472">Membrane</keyword>